<evidence type="ECO:0000313" key="4">
    <source>
        <dbReference type="EMBL" id="ASC72908.1"/>
    </source>
</evidence>
<keyword evidence="2" id="KW-0677">Repeat</keyword>
<dbReference type="PANTHER" id="PTHR11364">
    <property type="entry name" value="THIOSULFATE SULFERTANSFERASE"/>
    <property type="match status" value="1"/>
</dbReference>
<dbReference type="SMART" id="SM00450">
    <property type="entry name" value="RHOD"/>
    <property type="match status" value="2"/>
</dbReference>
<dbReference type="EMBL" id="CP021983">
    <property type="protein sequence ID" value="ASC72908.1"/>
    <property type="molecule type" value="Genomic_DNA"/>
</dbReference>
<dbReference type="GO" id="GO:0004792">
    <property type="term" value="F:thiosulfate-cyanide sulfurtransferase activity"/>
    <property type="evidence" value="ECO:0007669"/>
    <property type="project" value="UniProtKB-EC"/>
</dbReference>
<dbReference type="AlphaFoldDB" id="A0A1Z3HRJ9"/>
<dbReference type="EC" id="2.8.1.1" evidence="4"/>
<dbReference type="CDD" id="cd01449">
    <property type="entry name" value="TST_Repeat_2"/>
    <property type="match status" value="1"/>
</dbReference>
<proteinExistence type="predicted"/>
<evidence type="ECO:0000313" key="5">
    <source>
        <dbReference type="Proteomes" id="UP000191901"/>
    </source>
</evidence>
<evidence type="ECO:0000256" key="1">
    <source>
        <dbReference type="ARBA" id="ARBA00022679"/>
    </source>
</evidence>
<feature type="domain" description="Rhodanese" evidence="3">
    <location>
        <begin position="172"/>
        <end position="275"/>
    </location>
</feature>
<dbReference type="Pfam" id="PF00581">
    <property type="entry name" value="Rhodanese"/>
    <property type="match status" value="2"/>
</dbReference>
<keyword evidence="1 4" id="KW-0808">Transferase</keyword>
<dbReference type="InterPro" id="IPR001307">
    <property type="entry name" value="Thiosulphate_STrfase_CS"/>
</dbReference>
<dbReference type="InterPro" id="IPR045078">
    <property type="entry name" value="TST/MPST-like"/>
</dbReference>
<evidence type="ECO:0000259" key="3">
    <source>
        <dbReference type="PROSITE" id="PS50206"/>
    </source>
</evidence>
<keyword evidence="5" id="KW-1185">Reference proteome</keyword>
<gene>
    <name evidence="4" type="primary">rhdA</name>
    <name evidence="4" type="ORF">XM38_038680</name>
</gene>
<name>A0A1Z3HRJ9_9CYAN</name>
<dbReference type="SUPFAM" id="SSF52821">
    <property type="entry name" value="Rhodanese/Cell cycle control phosphatase"/>
    <property type="match status" value="2"/>
</dbReference>
<dbReference type="Gene3D" id="3.40.250.10">
    <property type="entry name" value="Rhodanese-like domain"/>
    <property type="match status" value="2"/>
</dbReference>
<dbReference type="RefSeq" id="WP_088430648.1">
    <property type="nucleotide sequence ID" value="NZ_CP021983.2"/>
</dbReference>
<dbReference type="Proteomes" id="UP000191901">
    <property type="component" value="Chromosome"/>
</dbReference>
<reference evidence="4 5" key="1">
    <citation type="journal article" date="2016" name="Biochim. Biophys. Acta">
        <title>Characterization of red-shifted phycobilisomes isolated from the chlorophyll f-containing cyanobacterium Halomicronema hongdechloris.</title>
        <authorList>
            <person name="Li Y."/>
            <person name="Lin Y."/>
            <person name="Garvey C.J."/>
            <person name="Birch D."/>
            <person name="Corkery R.W."/>
            <person name="Loughlin P.C."/>
            <person name="Scheer H."/>
            <person name="Willows R.D."/>
            <person name="Chen M."/>
        </authorList>
    </citation>
    <scope>NUCLEOTIDE SEQUENCE [LARGE SCALE GENOMIC DNA]</scope>
    <source>
        <strain evidence="4 5">C2206</strain>
    </source>
</reference>
<dbReference type="PROSITE" id="PS50206">
    <property type="entry name" value="RHODANESE_3"/>
    <property type="match status" value="2"/>
</dbReference>
<organism evidence="4 5">
    <name type="scientific">Halomicronema hongdechloris C2206</name>
    <dbReference type="NCBI Taxonomy" id="1641165"/>
    <lineage>
        <taxon>Bacteria</taxon>
        <taxon>Bacillati</taxon>
        <taxon>Cyanobacteriota</taxon>
        <taxon>Cyanophyceae</taxon>
        <taxon>Nodosilineales</taxon>
        <taxon>Nodosilineaceae</taxon>
        <taxon>Halomicronema</taxon>
    </lineage>
</organism>
<protein>
    <submittedName>
        <fullName evidence="4">Thiosulfate sulfurtransferase</fullName>
        <ecNumber evidence="4">2.8.1.1</ecNumber>
    </submittedName>
</protein>
<dbReference type="OrthoDB" id="9770030at2"/>
<dbReference type="InterPro" id="IPR036873">
    <property type="entry name" value="Rhodanese-like_dom_sf"/>
</dbReference>
<dbReference type="CDD" id="cd01448">
    <property type="entry name" value="TST_Repeat_1"/>
    <property type="match status" value="1"/>
</dbReference>
<dbReference type="KEGG" id="hhg:XM38_038680"/>
<dbReference type="PANTHER" id="PTHR11364:SF27">
    <property type="entry name" value="SULFURTRANSFERASE"/>
    <property type="match status" value="1"/>
</dbReference>
<feature type="domain" description="Rhodanese" evidence="3">
    <location>
        <begin position="21"/>
        <end position="142"/>
    </location>
</feature>
<sequence length="285" mass="31598">MALVSYPQHLVHPDWLHDHLQDDTVVVVDCRFSLQAPEQGRQNYEAGHIPGAHYLALNQDLSGPVAIHGGRHPLPDLEAVSKRFESLGITSDPPTYVVAYDDSRFAFASRLWWLLRYLGHDAVAVLDGGLQGWQARGYGLSTEVPQPASGRFSPRLQADWLVDIDYVRQRQGQRETLLIDSRSPARYRGEQEPIDPVAGSIPGSVNYFWQAVSDGQGQMRSQRHLQAHWASLRDADEVIVYCGSGVTACVNLLSQAIAGEPMHKLYLGGWSDWCSYLVTPPSASA</sequence>
<dbReference type="PROSITE" id="PS00380">
    <property type="entry name" value="RHODANESE_1"/>
    <property type="match status" value="1"/>
</dbReference>
<dbReference type="InterPro" id="IPR001763">
    <property type="entry name" value="Rhodanese-like_dom"/>
</dbReference>
<accession>A0A1Z3HRJ9</accession>
<evidence type="ECO:0000256" key="2">
    <source>
        <dbReference type="ARBA" id="ARBA00022737"/>
    </source>
</evidence>